<accession>A0A9Q3GFY3</accession>
<comment type="caution">
    <text evidence="2">The sequence shown here is derived from an EMBL/GenBank/DDBJ whole genome shotgun (WGS) entry which is preliminary data.</text>
</comment>
<proteinExistence type="predicted"/>
<evidence type="ECO:0000256" key="1">
    <source>
        <dbReference type="SAM" id="MobiDB-lite"/>
    </source>
</evidence>
<reference evidence="2" key="1">
    <citation type="submission" date="2021-03" db="EMBL/GenBank/DDBJ databases">
        <title>Draft genome sequence of rust myrtle Austropuccinia psidii MF-1, a brazilian biotype.</title>
        <authorList>
            <person name="Quecine M.C."/>
            <person name="Pachon D.M.R."/>
            <person name="Bonatelli M.L."/>
            <person name="Correr F.H."/>
            <person name="Franceschini L.M."/>
            <person name="Leite T.F."/>
            <person name="Margarido G.R.A."/>
            <person name="Almeida C.A."/>
            <person name="Ferrarezi J.A."/>
            <person name="Labate C.A."/>
        </authorList>
    </citation>
    <scope>NUCLEOTIDE SEQUENCE</scope>
    <source>
        <strain evidence="2">MF-1</strain>
    </source>
</reference>
<gene>
    <name evidence="2" type="ORF">O181_005504</name>
</gene>
<keyword evidence="3" id="KW-1185">Reference proteome</keyword>
<dbReference type="AlphaFoldDB" id="A0A9Q3GFY3"/>
<dbReference type="EMBL" id="AVOT02001127">
    <property type="protein sequence ID" value="MBW0465789.1"/>
    <property type="molecule type" value="Genomic_DNA"/>
</dbReference>
<sequence>MRPTTNPKGQVGPPEPILPPILTFPEMSKRTSGPKLAIFNPWPLEATRGHQLKSSKPSLHSGEGLSFTNELFTKDSGMVHIWYNIPLCTNFAQKSNGDVLRTKMCHSSSSPQIHQPFLKEVFSIIQS</sequence>
<evidence type="ECO:0000313" key="3">
    <source>
        <dbReference type="Proteomes" id="UP000765509"/>
    </source>
</evidence>
<organism evidence="2 3">
    <name type="scientific">Austropuccinia psidii MF-1</name>
    <dbReference type="NCBI Taxonomy" id="1389203"/>
    <lineage>
        <taxon>Eukaryota</taxon>
        <taxon>Fungi</taxon>
        <taxon>Dikarya</taxon>
        <taxon>Basidiomycota</taxon>
        <taxon>Pucciniomycotina</taxon>
        <taxon>Pucciniomycetes</taxon>
        <taxon>Pucciniales</taxon>
        <taxon>Sphaerophragmiaceae</taxon>
        <taxon>Austropuccinia</taxon>
    </lineage>
</organism>
<evidence type="ECO:0000313" key="2">
    <source>
        <dbReference type="EMBL" id="MBW0465789.1"/>
    </source>
</evidence>
<protein>
    <submittedName>
        <fullName evidence="2">Uncharacterized protein</fullName>
    </submittedName>
</protein>
<name>A0A9Q3GFY3_9BASI</name>
<feature type="region of interest" description="Disordered" evidence="1">
    <location>
        <begin position="1"/>
        <end position="25"/>
    </location>
</feature>
<dbReference type="Proteomes" id="UP000765509">
    <property type="component" value="Unassembled WGS sequence"/>
</dbReference>